<evidence type="ECO:0000313" key="1">
    <source>
        <dbReference type="EMBL" id="CCE30076.1"/>
    </source>
</evidence>
<dbReference type="OrthoDB" id="4898608at2759"/>
<dbReference type="HOGENOM" id="CLU_039072_0_0_1"/>
<dbReference type="Proteomes" id="UP000016801">
    <property type="component" value="Unassembled WGS sequence"/>
</dbReference>
<dbReference type="AlphaFoldDB" id="M1W0U8"/>
<accession>M1W0U8</accession>
<keyword evidence="2" id="KW-1185">Reference proteome</keyword>
<organism evidence="1 2">
    <name type="scientific">Claviceps purpurea (strain 20.1)</name>
    <name type="common">Ergot fungus</name>
    <name type="synonym">Sphacelia segetum</name>
    <dbReference type="NCBI Taxonomy" id="1111077"/>
    <lineage>
        <taxon>Eukaryota</taxon>
        <taxon>Fungi</taxon>
        <taxon>Dikarya</taxon>
        <taxon>Ascomycota</taxon>
        <taxon>Pezizomycotina</taxon>
        <taxon>Sordariomycetes</taxon>
        <taxon>Hypocreomycetidae</taxon>
        <taxon>Hypocreales</taxon>
        <taxon>Clavicipitaceae</taxon>
        <taxon>Claviceps</taxon>
    </lineage>
</organism>
<dbReference type="VEuPathDB" id="FungiDB:CPUR_03924"/>
<evidence type="ECO:0000313" key="2">
    <source>
        <dbReference type="Proteomes" id="UP000016801"/>
    </source>
</evidence>
<proteinExistence type="predicted"/>
<dbReference type="EMBL" id="CAGA01000019">
    <property type="protein sequence ID" value="CCE30076.1"/>
    <property type="molecule type" value="Genomic_DNA"/>
</dbReference>
<comment type="caution">
    <text evidence="1">The sequence shown here is derived from an EMBL/GenBank/DDBJ whole genome shotgun (WGS) entry which is preliminary data.</text>
</comment>
<dbReference type="eggNOG" id="ENOG502SZNV">
    <property type="taxonomic scope" value="Eukaryota"/>
</dbReference>
<dbReference type="STRING" id="1111077.M1W0U8"/>
<sequence>MESKLKKIALNSAGQLEIDLPGSCGNIQTALDLEHVVEKAKVWVAKQGLCHFCVDLFVNGKPVSNVDTLHDLEAAMMGCDVWEQLEIGLVPVTGHRDERTNRITYSIQHPDLSSSLTPPDAASVAVLRSVLYSVDLVTSQCPESCASEGEGVERPDDNKLQLFNKRMPTIRIACSNDDDEEYNNLSPSDRDAVDDFLSALCISFGSSDSLCRVPKKRRRIEDEVTDVISSPQARILLSAWLEKILLGAMRYPKKTMTLTQGIAAPPLSQLAPGVFNVPYLKNVSAKRDFISTISTSLARMSNAESPSLRKKVERLGMMAMMQDEGALWTGHRHKDICVGIELKTWCILAAEASGSMRRRSRLPATN</sequence>
<reference evidence="1 2" key="1">
    <citation type="journal article" date="2013" name="PLoS Genet.">
        <title>Plant-symbiotic fungi as chemical engineers: Multi-genome analysis of the Clavicipitaceae reveals dynamics of alkaloid loci.</title>
        <authorList>
            <person name="Schardl C.L."/>
            <person name="Young C.A."/>
            <person name="Hesse U."/>
            <person name="Amyotte S.G."/>
            <person name="Andreeva K."/>
            <person name="Calie P.J."/>
            <person name="Fleetwood D.J."/>
            <person name="Haws D.C."/>
            <person name="Moore N."/>
            <person name="Oeser B."/>
            <person name="Panaccione D.G."/>
            <person name="Schweri K.K."/>
            <person name="Voisey C.R."/>
            <person name="Farman M.L."/>
            <person name="Jaromczyk J.W."/>
            <person name="Roe B.A."/>
            <person name="O'Sullivan D.M."/>
            <person name="Scott B."/>
            <person name="Tudzynski P."/>
            <person name="An Z."/>
            <person name="Arnaoudova E.G."/>
            <person name="Bullock C.T."/>
            <person name="Charlton N.D."/>
            <person name="Chen L."/>
            <person name="Cox M."/>
            <person name="Dinkins R.D."/>
            <person name="Florea S."/>
            <person name="Glenn A.E."/>
            <person name="Gordon A."/>
            <person name="Gueldener U."/>
            <person name="Harris D.R."/>
            <person name="Hollin W."/>
            <person name="Jaromczyk J."/>
            <person name="Johnson R.D."/>
            <person name="Khan A.K."/>
            <person name="Leistner E."/>
            <person name="Leuchtmann A."/>
            <person name="Li C."/>
            <person name="Liu J."/>
            <person name="Liu J."/>
            <person name="Liu M."/>
            <person name="Mace W."/>
            <person name="Machado C."/>
            <person name="Nagabhyru P."/>
            <person name="Pan J."/>
            <person name="Schmid J."/>
            <person name="Sugawara K."/>
            <person name="Steiner U."/>
            <person name="Takach J.E."/>
            <person name="Tanaka E."/>
            <person name="Webb J.S."/>
            <person name="Wilson E.V."/>
            <person name="Wiseman J.L."/>
            <person name="Yoshida R."/>
            <person name="Zeng Z."/>
        </authorList>
    </citation>
    <scope>NUCLEOTIDE SEQUENCE [LARGE SCALE GENOMIC DNA]</scope>
    <source>
        <strain evidence="1 2">20.1</strain>
    </source>
</reference>
<protein>
    <submittedName>
        <fullName evidence="1">Uncharacterized protein</fullName>
    </submittedName>
</protein>
<name>M1W0U8_CLAP2</name>
<gene>
    <name evidence="1" type="ORF">CPUR_03924</name>
</gene>